<proteinExistence type="predicted"/>
<comment type="caution">
    <text evidence="1">The sequence shown here is derived from an EMBL/GenBank/DDBJ whole genome shotgun (WGS) entry which is preliminary data.</text>
</comment>
<organism evidence="1 2">
    <name type="scientific">Puccinia striiformis f. sp. tritici</name>
    <dbReference type="NCBI Taxonomy" id="168172"/>
    <lineage>
        <taxon>Eukaryota</taxon>
        <taxon>Fungi</taxon>
        <taxon>Dikarya</taxon>
        <taxon>Basidiomycota</taxon>
        <taxon>Pucciniomycotina</taxon>
        <taxon>Pucciniomycetes</taxon>
        <taxon>Pucciniales</taxon>
        <taxon>Pucciniaceae</taxon>
        <taxon>Puccinia</taxon>
    </lineage>
</organism>
<evidence type="ECO:0000313" key="1">
    <source>
        <dbReference type="EMBL" id="KAI7959676.1"/>
    </source>
</evidence>
<dbReference type="Proteomes" id="UP001060170">
    <property type="component" value="Chromosome 3"/>
</dbReference>
<accession>A0ACC0EUH8</accession>
<evidence type="ECO:0000313" key="2">
    <source>
        <dbReference type="Proteomes" id="UP001060170"/>
    </source>
</evidence>
<name>A0ACC0EUH8_9BASI</name>
<reference evidence="2" key="1">
    <citation type="journal article" date="2018" name="BMC Genomics">
        <title>Genomic insights into host adaptation between the wheat stripe rust pathogen (Puccinia striiformis f. sp. tritici) and the barley stripe rust pathogen (Puccinia striiformis f. sp. hordei).</title>
        <authorList>
            <person name="Xia C."/>
            <person name="Wang M."/>
            <person name="Yin C."/>
            <person name="Cornejo O.E."/>
            <person name="Hulbert S.H."/>
            <person name="Chen X."/>
        </authorList>
    </citation>
    <scope>NUCLEOTIDE SEQUENCE [LARGE SCALE GENOMIC DNA]</scope>
    <source>
        <strain evidence="2">93-210</strain>
    </source>
</reference>
<protein>
    <submittedName>
        <fullName evidence="1">Uncharacterized protein</fullName>
    </submittedName>
</protein>
<dbReference type="EMBL" id="CM045867">
    <property type="protein sequence ID" value="KAI7959676.1"/>
    <property type="molecule type" value="Genomic_DNA"/>
</dbReference>
<keyword evidence="2" id="KW-1185">Reference proteome</keyword>
<reference evidence="2" key="2">
    <citation type="journal article" date="2018" name="Mol. Plant Microbe Interact.">
        <title>Genome sequence resources for the wheat stripe rust pathogen (Puccinia striiformis f. sp. tritici) and the barley stripe rust pathogen (Puccinia striiformis f. sp. hordei).</title>
        <authorList>
            <person name="Xia C."/>
            <person name="Wang M."/>
            <person name="Yin C."/>
            <person name="Cornejo O.E."/>
            <person name="Hulbert S.H."/>
            <person name="Chen X."/>
        </authorList>
    </citation>
    <scope>NUCLEOTIDE SEQUENCE [LARGE SCALE GENOMIC DNA]</scope>
    <source>
        <strain evidence="2">93-210</strain>
    </source>
</reference>
<reference evidence="1 2" key="3">
    <citation type="journal article" date="2022" name="Microbiol. Spectr.">
        <title>Folding features and dynamics of 3D genome architecture in plant fungal pathogens.</title>
        <authorList>
            <person name="Xia C."/>
        </authorList>
    </citation>
    <scope>NUCLEOTIDE SEQUENCE [LARGE SCALE GENOMIC DNA]</scope>
    <source>
        <strain evidence="1 2">93-210</strain>
    </source>
</reference>
<sequence length="62" mass="6691">MLVLSMERGFTSHICSTGGDVYSLEHDWHCPSLVSSAAHKTSHDVPFGDQATDDELGPDTDS</sequence>
<gene>
    <name evidence="1" type="ORF">MJO28_003467</name>
</gene>